<evidence type="ECO:0000259" key="12">
    <source>
        <dbReference type="PROSITE" id="PS51007"/>
    </source>
</evidence>
<keyword evidence="6" id="KW-0677">Repeat</keyword>
<dbReference type="InterPro" id="IPR051459">
    <property type="entry name" value="Cytochrome_c-type_DH"/>
</dbReference>
<dbReference type="Pfam" id="PF00034">
    <property type="entry name" value="Cytochrom_C"/>
    <property type="match status" value="1"/>
</dbReference>
<dbReference type="GO" id="GO:0020037">
    <property type="term" value="F:heme binding"/>
    <property type="evidence" value="ECO:0007669"/>
    <property type="project" value="InterPro"/>
</dbReference>
<name>A0A1C3RHJ6_9PROT</name>
<dbReference type="GO" id="GO:0009055">
    <property type="term" value="F:electron transfer activity"/>
    <property type="evidence" value="ECO:0007669"/>
    <property type="project" value="InterPro"/>
</dbReference>
<sequence>MRTSSYLTSVLSLTLLVSSQAYAGNDQADSVKRGKYVMDIGGCVSCHTDKKYKGKELAGGLGLPTPFGTFYTPNITSDKEFGIGSWDTEQFIQAMTKGVSPDGSHYFPAFPYTSYAKMTRQDLVDLKAYLDTVPPVAKAAPEHDVPFPFNVREGMMVWKALFFDDSPFKQDPSKSAEWNRGAYLVNGPSHCVECHSPRNLLGGLDTENLLAGEPKSPEGEKIPSLLNSDESKFSKWSHTDTVFGLQMGMTPEGDFLGGSMGKVIANTTGKMTEADLKAIAAYLGKPDNKKTATNEPGQDKSGS</sequence>
<keyword evidence="14" id="KW-1185">Reference proteome</keyword>
<dbReference type="InterPro" id="IPR036909">
    <property type="entry name" value="Cyt_c-like_dom_sf"/>
</dbReference>
<keyword evidence="3 9" id="KW-0349">Heme</keyword>
<feature type="signal peptide" evidence="11">
    <location>
        <begin position="1"/>
        <end position="23"/>
    </location>
</feature>
<accession>A0A1C3RHJ6</accession>
<dbReference type="PANTHER" id="PTHR35008">
    <property type="entry name" value="BLL4482 PROTEIN-RELATED"/>
    <property type="match status" value="1"/>
</dbReference>
<dbReference type="GO" id="GO:0005506">
    <property type="term" value="F:iron ion binding"/>
    <property type="evidence" value="ECO:0007669"/>
    <property type="project" value="InterPro"/>
</dbReference>
<dbReference type="InterPro" id="IPR014353">
    <property type="entry name" value="Membr-bd_ADH_cyt_c"/>
</dbReference>
<evidence type="ECO:0000256" key="10">
    <source>
        <dbReference type="SAM" id="MobiDB-lite"/>
    </source>
</evidence>
<evidence type="ECO:0000256" key="3">
    <source>
        <dbReference type="ARBA" id="ARBA00022617"/>
    </source>
</evidence>
<dbReference type="SUPFAM" id="SSF46626">
    <property type="entry name" value="Cytochrome c"/>
    <property type="match status" value="2"/>
</dbReference>
<feature type="chain" id="PRO_5008680766" evidence="11">
    <location>
        <begin position="24"/>
        <end position="303"/>
    </location>
</feature>
<feature type="region of interest" description="Disordered" evidence="10">
    <location>
        <begin position="284"/>
        <end position="303"/>
    </location>
</feature>
<evidence type="ECO:0000256" key="1">
    <source>
        <dbReference type="ARBA" id="ARBA00004236"/>
    </source>
</evidence>
<evidence type="ECO:0000256" key="9">
    <source>
        <dbReference type="PROSITE-ProRule" id="PRU00433"/>
    </source>
</evidence>
<protein>
    <submittedName>
        <fullName evidence="13">Diacylglycerol kinase</fullName>
    </submittedName>
</protein>
<dbReference type="AlphaFoldDB" id="A0A1C3RHJ6"/>
<evidence type="ECO:0000256" key="5">
    <source>
        <dbReference type="ARBA" id="ARBA00022729"/>
    </source>
</evidence>
<dbReference type="GO" id="GO:0016614">
    <property type="term" value="F:oxidoreductase activity, acting on CH-OH group of donors"/>
    <property type="evidence" value="ECO:0007669"/>
    <property type="project" value="InterPro"/>
</dbReference>
<keyword evidence="2" id="KW-1003">Cell membrane</keyword>
<evidence type="ECO:0000313" key="14">
    <source>
        <dbReference type="Proteomes" id="UP000231658"/>
    </source>
</evidence>
<feature type="compositionally biased region" description="Polar residues" evidence="10">
    <location>
        <begin position="293"/>
        <end position="303"/>
    </location>
</feature>
<evidence type="ECO:0000256" key="6">
    <source>
        <dbReference type="ARBA" id="ARBA00022737"/>
    </source>
</evidence>
<keyword evidence="8" id="KW-0472">Membrane</keyword>
<dbReference type="PROSITE" id="PS51007">
    <property type="entry name" value="CYTC"/>
    <property type="match status" value="2"/>
</dbReference>
<keyword evidence="5 11" id="KW-0732">Signal</keyword>
<comment type="subcellular location">
    <subcellularLocation>
        <location evidence="1">Cell membrane</location>
    </subcellularLocation>
</comment>
<evidence type="ECO:0000256" key="7">
    <source>
        <dbReference type="ARBA" id="ARBA00023004"/>
    </source>
</evidence>
<gene>
    <name evidence="13" type="ORF">MTBPR1_30052</name>
</gene>
<dbReference type="GO" id="GO:0005886">
    <property type="term" value="C:plasma membrane"/>
    <property type="evidence" value="ECO:0007669"/>
    <property type="project" value="UniProtKB-SubCell"/>
</dbReference>
<keyword evidence="13" id="KW-0808">Transferase</keyword>
<dbReference type="PANTHER" id="PTHR35008:SF8">
    <property type="entry name" value="ALCOHOL DEHYDROGENASE CYTOCHROME C SUBUNIT"/>
    <property type="match status" value="1"/>
</dbReference>
<feature type="domain" description="Cytochrome c" evidence="12">
    <location>
        <begin position="29"/>
        <end position="134"/>
    </location>
</feature>
<reference evidence="13 14" key="1">
    <citation type="submission" date="2016-07" db="EMBL/GenBank/DDBJ databases">
        <authorList>
            <person name="Lefevre C.T."/>
        </authorList>
    </citation>
    <scope>NUCLEOTIDE SEQUENCE [LARGE SCALE GENOMIC DNA]</scope>
    <source>
        <strain evidence="13">PR1</strain>
    </source>
</reference>
<proteinExistence type="predicted"/>
<dbReference type="STRING" id="1867952.MTBPR1_30052"/>
<keyword evidence="7 9" id="KW-0408">Iron</keyword>
<dbReference type="Proteomes" id="UP000231658">
    <property type="component" value="Unassembled WGS sequence"/>
</dbReference>
<evidence type="ECO:0000256" key="4">
    <source>
        <dbReference type="ARBA" id="ARBA00022723"/>
    </source>
</evidence>
<evidence type="ECO:0000256" key="11">
    <source>
        <dbReference type="SAM" id="SignalP"/>
    </source>
</evidence>
<evidence type="ECO:0000313" key="13">
    <source>
        <dbReference type="EMBL" id="SCA56682.1"/>
    </source>
</evidence>
<dbReference type="InterPro" id="IPR009056">
    <property type="entry name" value="Cyt_c-like_dom"/>
</dbReference>
<organism evidence="13 14">
    <name type="scientific">Candidatus Terasakiella magnetica</name>
    <dbReference type="NCBI Taxonomy" id="1867952"/>
    <lineage>
        <taxon>Bacteria</taxon>
        <taxon>Pseudomonadati</taxon>
        <taxon>Pseudomonadota</taxon>
        <taxon>Alphaproteobacteria</taxon>
        <taxon>Rhodospirillales</taxon>
        <taxon>Terasakiellaceae</taxon>
        <taxon>Terasakiella</taxon>
    </lineage>
</organism>
<keyword evidence="13" id="KW-0418">Kinase</keyword>
<evidence type="ECO:0000256" key="2">
    <source>
        <dbReference type="ARBA" id="ARBA00022475"/>
    </source>
</evidence>
<dbReference type="RefSeq" id="WP_069188768.1">
    <property type="nucleotide sequence ID" value="NZ_FLYE01000023.1"/>
</dbReference>
<dbReference type="Gene3D" id="1.10.760.10">
    <property type="entry name" value="Cytochrome c-like domain"/>
    <property type="match status" value="1"/>
</dbReference>
<evidence type="ECO:0000256" key="8">
    <source>
        <dbReference type="ARBA" id="ARBA00023136"/>
    </source>
</evidence>
<feature type="domain" description="Cytochrome c" evidence="12">
    <location>
        <begin position="176"/>
        <end position="287"/>
    </location>
</feature>
<dbReference type="EMBL" id="FLYE01000023">
    <property type="protein sequence ID" value="SCA56682.1"/>
    <property type="molecule type" value="Genomic_DNA"/>
</dbReference>
<keyword evidence="4 9" id="KW-0479">Metal-binding</keyword>
<dbReference type="GO" id="GO:0016301">
    <property type="term" value="F:kinase activity"/>
    <property type="evidence" value="ECO:0007669"/>
    <property type="project" value="UniProtKB-KW"/>
</dbReference>
<dbReference type="OrthoDB" id="9811281at2"/>
<dbReference type="PIRSF" id="PIRSF000018">
    <property type="entry name" value="Mb_ADH_cyt_c"/>
    <property type="match status" value="1"/>
</dbReference>